<organism evidence="9 10">
    <name type="scientific">Protea cynaroides</name>
    <dbReference type="NCBI Taxonomy" id="273540"/>
    <lineage>
        <taxon>Eukaryota</taxon>
        <taxon>Viridiplantae</taxon>
        <taxon>Streptophyta</taxon>
        <taxon>Embryophyta</taxon>
        <taxon>Tracheophyta</taxon>
        <taxon>Spermatophyta</taxon>
        <taxon>Magnoliopsida</taxon>
        <taxon>Proteales</taxon>
        <taxon>Proteaceae</taxon>
        <taxon>Protea</taxon>
    </lineage>
</organism>
<evidence type="ECO:0000256" key="6">
    <source>
        <dbReference type="ARBA" id="ARBA00022737"/>
    </source>
</evidence>
<feature type="domain" description="Prenyltransferase alpha-alpha toroid" evidence="8">
    <location>
        <begin position="55"/>
        <end position="187"/>
    </location>
</feature>
<accession>A0A9Q0H797</accession>
<dbReference type="GO" id="GO:0005965">
    <property type="term" value="C:protein farnesyltransferase complex"/>
    <property type="evidence" value="ECO:0007669"/>
    <property type="project" value="TreeGrafter"/>
</dbReference>
<dbReference type="AlphaFoldDB" id="A0A9Q0H797"/>
<evidence type="ECO:0000313" key="10">
    <source>
        <dbReference type="Proteomes" id="UP001141806"/>
    </source>
</evidence>
<dbReference type="PANTHER" id="PTHR11774">
    <property type="entry name" value="GERANYLGERANYL TRANSFERASE TYPE BETA SUBUNIT"/>
    <property type="match status" value="1"/>
</dbReference>
<evidence type="ECO:0000256" key="3">
    <source>
        <dbReference type="ARBA" id="ARBA00022602"/>
    </source>
</evidence>
<comment type="cofactor">
    <cofactor evidence="1">
        <name>Zn(2+)</name>
        <dbReference type="ChEBI" id="CHEBI:29105"/>
    </cofactor>
</comment>
<dbReference type="Proteomes" id="UP001141806">
    <property type="component" value="Unassembled WGS sequence"/>
</dbReference>
<comment type="similarity">
    <text evidence="2">Belongs to the protein prenyltransferase subunit beta family.</text>
</comment>
<dbReference type="GO" id="GO:0046872">
    <property type="term" value="F:metal ion binding"/>
    <property type="evidence" value="ECO:0007669"/>
    <property type="project" value="UniProtKB-KW"/>
</dbReference>
<dbReference type="Pfam" id="PF00432">
    <property type="entry name" value="Prenyltrans"/>
    <property type="match status" value="1"/>
</dbReference>
<dbReference type="PANTHER" id="PTHR11774:SF6">
    <property type="entry name" value="PROTEIN FARNESYLTRANSFERASE SUBUNIT BETA"/>
    <property type="match status" value="1"/>
</dbReference>
<keyword evidence="3" id="KW-0637">Prenyltransferase</keyword>
<evidence type="ECO:0000256" key="1">
    <source>
        <dbReference type="ARBA" id="ARBA00001947"/>
    </source>
</evidence>
<dbReference type="Gene3D" id="1.50.10.20">
    <property type="match status" value="1"/>
</dbReference>
<reference evidence="9" key="1">
    <citation type="journal article" date="2023" name="Plant J.">
        <title>The genome of the king protea, Protea cynaroides.</title>
        <authorList>
            <person name="Chang J."/>
            <person name="Duong T.A."/>
            <person name="Schoeman C."/>
            <person name="Ma X."/>
            <person name="Roodt D."/>
            <person name="Barker N."/>
            <person name="Li Z."/>
            <person name="Van de Peer Y."/>
            <person name="Mizrachi E."/>
        </authorList>
    </citation>
    <scope>NUCLEOTIDE SEQUENCE</scope>
    <source>
        <tissue evidence="9">Young leaves</tissue>
    </source>
</reference>
<dbReference type="InterPro" id="IPR008930">
    <property type="entry name" value="Terpenoid_cyclase/PrenylTrfase"/>
</dbReference>
<keyword evidence="10" id="KW-1185">Reference proteome</keyword>
<evidence type="ECO:0000256" key="5">
    <source>
        <dbReference type="ARBA" id="ARBA00022723"/>
    </source>
</evidence>
<dbReference type="InterPro" id="IPR001330">
    <property type="entry name" value="Prenyltrans"/>
</dbReference>
<gene>
    <name evidence="9" type="ORF">NE237_019831</name>
</gene>
<keyword evidence="4" id="KW-0808">Transferase</keyword>
<name>A0A9Q0H797_9MAGN</name>
<dbReference type="InterPro" id="IPR045089">
    <property type="entry name" value="PGGT1B-like"/>
</dbReference>
<dbReference type="GO" id="GO:0004660">
    <property type="term" value="F:protein farnesyltransferase activity"/>
    <property type="evidence" value="ECO:0007669"/>
    <property type="project" value="TreeGrafter"/>
</dbReference>
<evidence type="ECO:0000259" key="8">
    <source>
        <dbReference type="Pfam" id="PF00432"/>
    </source>
</evidence>
<sequence length="188" mass="20999">MFRKIPTGVGSMSHRQPIFKTSTVTINKNVEAKVFEIYHLFTSIQHHAQTIMLELRRDKHLEYLTKGLRQLGPSFCVLDAKCCFSEFSISNEVVAGLARQMLTRLSLLRDPEGGYAGEPGQMAHLATTYAAVNSVITLGSQRVLSTINRDKMHTFLLRLKQPSGAFRMHDAGEIDVRACYAAISLSDI</sequence>
<keyword evidence="5" id="KW-0479">Metal-binding</keyword>
<evidence type="ECO:0000313" key="9">
    <source>
        <dbReference type="EMBL" id="KAJ4959921.1"/>
    </source>
</evidence>
<protein>
    <recommendedName>
        <fullName evidence="8">Prenyltransferase alpha-alpha toroid domain-containing protein</fullName>
    </recommendedName>
</protein>
<proteinExistence type="inferred from homology"/>
<evidence type="ECO:0000256" key="4">
    <source>
        <dbReference type="ARBA" id="ARBA00022679"/>
    </source>
</evidence>
<comment type="caution">
    <text evidence="9">The sequence shown here is derived from an EMBL/GenBank/DDBJ whole genome shotgun (WGS) entry which is preliminary data.</text>
</comment>
<keyword evidence="6" id="KW-0677">Repeat</keyword>
<dbReference type="EMBL" id="JAMYWD010000009">
    <property type="protein sequence ID" value="KAJ4959921.1"/>
    <property type="molecule type" value="Genomic_DNA"/>
</dbReference>
<dbReference type="SUPFAM" id="SSF48239">
    <property type="entry name" value="Terpenoid cyclases/Protein prenyltransferases"/>
    <property type="match status" value="1"/>
</dbReference>
<dbReference type="OrthoDB" id="10261146at2759"/>
<keyword evidence="7" id="KW-0862">Zinc</keyword>
<evidence type="ECO:0000256" key="2">
    <source>
        <dbReference type="ARBA" id="ARBA00010497"/>
    </source>
</evidence>
<evidence type="ECO:0000256" key="7">
    <source>
        <dbReference type="ARBA" id="ARBA00022833"/>
    </source>
</evidence>